<evidence type="ECO:0008006" key="3">
    <source>
        <dbReference type="Google" id="ProtNLM"/>
    </source>
</evidence>
<dbReference type="EMBL" id="BAAANY010000001">
    <property type="protein sequence ID" value="GAA1656896.1"/>
    <property type="molecule type" value="Genomic_DNA"/>
</dbReference>
<dbReference type="RefSeq" id="WP_344306389.1">
    <property type="nucleotide sequence ID" value="NZ_BAAANY010000001.1"/>
</dbReference>
<proteinExistence type="predicted"/>
<name>A0ABN2FRK6_9ACTN</name>
<sequence>MTSHTEDILNYVRAQIDAHPEAVAEARQRLELTRKIALRFPGANRTYASGSLPQHTFIHPVGDGDGGLVLDRRYYPKLGPDGDGETPQTIIPDLCSHLGPEIREVYPGARCGKSKRGPKISFGEPVDGQDPTVDLVLALTRKDGTGLWIPNLNTNRWEASDPERHIELFISGGQSLRRTRRRVIRLLKAWNKQYASPAFSSHNLTVWAWEFVQSGTGLARAFSTVLSDAAERVSSGAATTDPAGVSPNVRLLQSRNVAVKRLRVAADGLAMALRHDDDRDAVSSGLSKVFFKYLDDPAAVGVERAVAALRRNKPISTALLGLAGTSAVVRPTRAYGESRYDR</sequence>
<comment type="caution">
    <text evidence="1">The sequence shown here is derived from an EMBL/GenBank/DDBJ whole genome shotgun (WGS) entry which is preliminary data.</text>
</comment>
<reference evidence="1 2" key="1">
    <citation type="journal article" date="2019" name="Int. J. Syst. Evol. Microbiol.">
        <title>The Global Catalogue of Microorganisms (GCM) 10K type strain sequencing project: providing services to taxonomists for standard genome sequencing and annotation.</title>
        <authorList>
            <consortium name="The Broad Institute Genomics Platform"/>
            <consortium name="The Broad Institute Genome Sequencing Center for Infectious Disease"/>
            <person name="Wu L."/>
            <person name="Ma J."/>
        </authorList>
    </citation>
    <scope>NUCLEOTIDE SEQUENCE [LARGE SCALE GENOMIC DNA]</scope>
    <source>
        <strain evidence="1 2">JCM 14718</strain>
    </source>
</reference>
<gene>
    <name evidence="1" type="ORF">GCM10009765_02970</name>
</gene>
<accession>A0ABN2FRK6</accession>
<organism evidence="1 2">
    <name type="scientific">Fodinicola feengrottensis</name>
    <dbReference type="NCBI Taxonomy" id="435914"/>
    <lineage>
        <taxon>Bacteria</taxon>
        <taxon>Bacillati</taxon>
        <taxon>Actinomycetota</taxon>
        <taxon>Actinomycetes</taxon>
        <taxon>Mycobacteriales</taxon>
        <taxon>Fodinicola</taxon>
    </lineage>
</organism>
<evidence type="ECO:0000313" key="2">
    <source>
        <dbReference type="Proteomes" id="UP001500618"/>
    </source>
</evidence>
<protein>
    <recommendedName>
        <fullName evidence="3">Nucleotidyltransferase</fullName>
    </recommendedName>
</protein>
<dbReference type="Proteomes" id="UP001500618">
    <property type="component" value="Unassembled WGS sequence"/>
</dbReference>
<evidence type="ECO:0000313" key="1">
    <source>
        <dbReference type="EMBL" id="GAA1656896.1"/>
    </source>
</evidence>
<keyword evidence="2" id="KW-1185">Reference proteome</keyword>